<reference evidence="2 3" key="1">
    <citation type="submission" date="2016-04" db="EMBL/GenBank/DDBJ databases">
        <title>Genome analyses suggest a sexual origin of heterokaryosis in a supposedly ancient asexual fungus.</title>
        <authorList>
            <person name="Ropars J."/>
            <person name="Sedzielewska K."/>
            <person name="Noel J."/>
            <person name="Charron P."/>
            <person name="Farinelli L."/>
            <person name="Marton T."/>
            <person name="Kruger M."/>
            <person name="Pelin A."/>
            <person name="Brachmann A."/>
            <person name="Corradi N."/>
        </authorList>
    </citation>
    <scope>NUCLEOTIDE SEQUENCE [LARGE SCALE GENOMIC DNA]</scope>
    <source>
        <strain evidence="2 3">C2</strain>
    </source>
</reference>
<evidence type="ECO:0000313" key="3">
    <source>
        <dbReference type="Proteomes" id="UP000233469"/>
    </source>
</evidence>
<protein>
    <submittedName>
        <fullName evidence="2">Uncharacterized protein</fullName>
    </submittedName>
</protein>
<dbReference type="EMBL" id="LLXL01000029">
    <property type="protein sequence ID" value="PKK79889.1"/>
    <property type="molecule type" value="Genomic_DNA"/>
</dbReference>
<dbReference type="Proteomes" id="UP000233469">
    <property type="component" value="Unassembled WGS sequence"/>
</dbReference>
<sequence length="54" mass="6079">MGKVIIKNQKLLLVKSGNFIISAIKVIIIMGNNIKQNDKELEKDNDIIVDNKDV</sequence>
<keyword evidence="1" id="KW-0472">Membrane</keyword>
<dbReference type="AlphaFoldDB" id="A0A2N1P175"/>
<keyword evidence="1" id="KW-0812">Transmembrane</keyword>
<evidence type="ECO:0000313" key="2">
    <source>
        <dbReference type="EMBL" id="PKK79889.1"/>
    </source>
</evidence>
<comment type="caution">
    <text evidence="2">The sequence shown here is derived from an EMBL/GenBank/DDBJ whole genome shotgun (WGS) entry which is preliminary data.</text>
</comment>
<organism evidence="2 3">
    <name type="scientific">Rhizophagus irregularis</name>
    <dbReference type="NCBI Taxonomy" id="588596"/>
    <lineage>
        <taxon>Eukaryota</taxon>
        <taxon>Fungi</taxon>
        <taxon>Fungi incertae sedis</taxon>
        <taxon>Mucoromycota</taxon>
        <taxon>Glomeromycotina</taxon>
        <taxon>Glomeromycetes</taxon>
        <taxon>Glomerales</taxon>
        <taxon>Glomeraceae</taxon>
        <taxon>Rhizophagus</taxon>
    </lineage>
</organism>
<reference evidence="2 3" key="2">
    <citation type="submission" date="2017-10" db="EMBL/GenBank/DDBJ databases">
        <title>Extensive intraspecific genome diversity in a model arbuscular mycorrhizal fungus.</title>
        <authorList>
            <person name="Chen E.C.H."/>
            <person name="Morin E."/>
            <person name="Baudet D."/>
            <person name="Noel J."/>
            <person name="Ndikumana S."/>
            <person name="Charron P."/>
            <person name="St-Onge C."/>
            <person name="Giorgi J."/>
            <person name="Grigoriev I.V."/>
            <person name="Roux C."/>
            <person name="Martin F.M."/>
            <person name="Corradi N."/>
        </authorList>
    </citation>
    <scope>NUCLEOTIDE SEQUENCE [LARGE SCALE GENOMIC DNA]</scope>
    <source>
        <strain evidence="2 3">C2</strain>
    </source>
</reference>
<proteinExistence type="predicted"/>
<accession>A0A2N1P175</accession>
<evidence type="ECO:0000256" key="1">
    <source>
        <dbReference type="SAM" id="Phobius"/>
    </source>
</evidence>
<feature type="transmembrane region" description="Helical" evidence="1">
    <location>
        <begin position="12"/>
        <end position="31"/>
    </location>
</feature>
<gene>
    <name evidence="2" type="ORF">RhiirC2_768670</name>
</gene>
<name>A0A2N1P175_9GLOM</name>
<keyword evidence="1" id="KW-1133">Transmembrane helix</keyword>